<proteinExistence type="predicted"/>
<organism evidence="2 3">
    <name type="scientific">Parascaris equorum</name>
    <name type="common">Equine roundworm</name>
    <dbReference type="NCBI Taxonomy" id="6256"/>
    <lineage>
        <taxon>Eukaryota</taxon>
        <taxon>Metazoa</taxon>
        <taxon>Ecdysozoa</taxon>
        <taxon>Nematoda</taxon>
        <taxon>Chromadorea</taxon>
        <taxon>Rhabditida</taxon>
        <taxon>Spirurina</taxon>
        <taxon>Ascaridomorpha</taxon>
        <taxon>Ascaridoidea</taxon>
        <taxon>Ascarididae</taxon>
        <taxon>Parascaris</taxon>
    </lineage>
</organism>
<evidence type="ECO:0000313" key="3">
    <source>
        <dbReference type="WBParaSite" id="PEQ_0001398601-mRNA-1"/>
    </source>
</evidence>
<feature type="compositionally biased region" description="Polar residues" evidence="1">
    <location>
        <begin position="1"/>
        <end position="12"/>
    </location>
</feature>
<evidence type="ECO:0000256" key="1">
    <source>
        <dbReference type="SAM" id="MobiDB-lite"/>
    </source>
</evidence>
<evidence type="ECO:0000313" key="2">
    <source>
        <dbReference type="Proteomes" id="UP000887564"/>
    </source>
</evidence>
<name>A0A914SJ84_PAREQ</name>
<dbReference type="AlphaFoldDB" id="A0A914SJ84"/>
<accession>A0A914SJ84</accession>
<protein>
    <submittedName>
        <fullName evidence="3">Uncharacterized protein</fullName>
    </submittedName>
</protein>
<dbReference type="Proteomes" id="UP000887564">
    <property type="component" value="Unplaced"/>
</dbReference>
<keyword evidence="2" id="KW-1185">Reference proteome</keyword>
<feature type="region of interest" description="Disordered" evidence="1">
    <location>
        <begin position="1"/>
        <end position="20"/>
    </location>
</feature>
<sequence>MLPFSAVSSGPRPSSGEALPGRMDAMCCVADGVITAIRRIPKLNVDASFSGAAKLYVRHVLIRLKLTYVNNSRLVQIIYFILSA</sequence>
<reference evidence="3" key="1">
    <citation type="submission" date="2022-11" db="UniProtKB">
        <authorList>
            <consortium name="WormBaseParasite"/>
        </authorList>
    </citation>
    <scope>IDENTIFICATION</scope>
</reference>
<dbReference type="WBParaSite" id="PEQ_0001398601-mRNA-1">
    <property type="protein sequence ID" value="PEQ_0001398601-mRNA-1"/>
    <property type="gene ID" value="PEQ_0001398601"/>
</dbReference>